<sequence length="263" mass="28435">MSPNATAHETEQVNAITMSTKEDKSKNTYVSTHPVLAHKISILRSSTTPPSLFRALMREITYSLAYEATSTLLTKSIELSVQRRGVCVEVEGSKLQEKIAIVPILRGGLGMSDALLELLPNACVHHIGMYTNKDKEGNGTPVQYYNKLPRKCESDIAYVLDPAISSANTMMSVIGILKKWGVSKIHVVTVAASSAGLKRIQEAHPDVHVTLGTVVDAVVADDGSTVFPGIGDAGDRLFGTGCHADEDDEALLRVSKRKRTMSM</sequence>
<dbReference type="InterPro" id="IPR029057">
    <property type="entry name" value="PRTase-like"/>
</dbReference>
<gene>
    <name evidence="2" type="ORF">LDAN0321_LOCUS5915</name>
</gene>
<feature type="domain" description="Phosphoribosyltransferase" evidence="1">
    <location>
        <begin position="30"/>
        <end position="240"/>
    </location>
</feature>
<dbReference type="InterPro" id="IPR000836">
    <property type="entry name" value="PRTase_dom"/>
</dbReference>
<dbReference type="AlphaFoldDB" id="A0A7S2NZN1"/>
<protein>
    <recommendedName>
        <fullName evidence="1">Phosphoribosyltransferase domain-containing protein</fullName>
    </recommendedName>
</protein>
<dbReference type="Gene3D" id="3.40.50.2020">
    <property type="match status" value="1"/>
</dbReference>
<organism evidence="2">
    <name type="scientific">Leptocylindrus danicus</name>
    <dbReference type="NCBI Taxonomy" id="163516"/>
    <lineage>
        <taxon>Eukaryota</taxon>
        <taxon>Sar</taxon>
        <taxon>Stramenopiles</taxon>
        <taxon>Ochrophyta</taxon>
        <taxon>Bacillariophyta</taxon>
        <taxon>Coscinodiscophyceae</taxon>
        <taxon>Chaetocerotophycidae</taxon>
        <taxon>Leptocylindrales</taxon>
        <taxon>Leptocylindraceae</taxon>
        <taxon>Leptocylindrus</taxon>
    </lineage>
</organism>
<accession>A0A7S2NZN1</accession>
<proteinExistence type="predicted"/>
<name>A0A7S2NZN1_9STRA</name>
<dbReference type="EMBL" id="HBGY01009364">
    <property type="protein sequence ID" value="CAD9567361.1"/>
    <property type="molecule type" value="Transcribed_RNA"/>
</dbReference>
<dbReference type="CDD" id="cd06223">
    <property type="entry name" value="PRTases_typeI"/>
    <property type="match status" value="1"/>
</dbReference>
<evidence type="ECO:0000259" key="1">
    <source>
        <dbReference type="Pfam" id="PF14681"/>
    </source>
</evidence>
<dbReference type="NCBIfam" id="NF001097">
    <property type="entry name" value="PRK00129.1"/>
    <property type="match status" value="1"/>
</dbReference>
<dbReference type="Pfam" id="PF14681">
    <property type="entry name" value="UPRTase"/>
    <property type="match status" value="1"/>
</dbReference>
<dbReference type="SUPFAM" id="SSF53271">
    <property type="entry name" value="PRTase-like"/>
    <property type="match status" value="1"/>
</dbReference>
<reference evidence="2" key="1">
    <citation type="submission" date="2021-01" db="EMBL/GenBank/DDBJ databases">
        <authorList>
            <person name="Corre E."/>
            <person name="Pelletier E."/>
            <person name="Niang G."/>
            <person name="Scheremetjew M."/>
            <person name="Finn R."/>
            <person name="Kale V."/>
            <person name="Holt S."/>
            <person name="Cochrane G."/>
            <person name="Meng A."/>
            <person name="Brown T."/>
            <person name="Cohen L."/>
        </authorList>
    </citation>
    <scope>NUCLEOTIDE SEQUENCE</scope>
    <source>
        <strain evidence="2">B650</strain>
    </source>
</reference>
<evidence type="ECO:0000313" key="2">
    <source>
        <dbReference type="EMBL" id="CAD9567361.1"/>
    </source>
</evidence>